<gene>
    <name evidence="6" type="ORF">R5R33_13035</name>
</gene>
<evidence type="ECO:0000313" key="7">
    <source>
        <dbReference type="Proteomes" id="UP001302477"/>
    </source>
</evidence>
<dbReference type="GO" id="GO:0020037">
    <property type="term" value="F:heme binding"/>
    <property type="evidence" value="ECO:0007669"/>
    <property type="project" value="InterPro"/>
</dbReference>
<dbReference type="InterPro" id="IPR036909">
    <property type="entry name" value="Cyt_c-like_dom_sf"/>
</dbReference>
<protein>
    <submittedName>
        <fullName evidence="6">Cytochrome c peroxidase</fullName>
        <ecNumber evidence="6">1.11.1.5</ecNumber>
    </submittedName>
</protein>
<keyword evidence="3 6" id="KW-0560">Oxidoreductase</keyword>
<reference evidence="6 7" key="1">
    <citation type="submission" date="2023-10" db="EMBL/GenBank/DDBJ databases">
        <title>Description of Microbulbifer bruguierae sp. nov., isolated from the sediments of mangrove plant Bruguiera sexangula and comparative genomic analyses of the genus Microbulbifer.</title>
        <authorList>
            <person name="Long M."/>
        </authorList>
    </citation>
    <scope>NUCLEOTIDE SEQUENCE [LARGE SCALE GENOMIC DNA]</scope>
    <source>
        <strain evidence="6 7">SPO729</strain>
    </source>
</reference>
<proteinExistence type="predicted"/>
<dbReference type="GO" id="GO:0004130">
    <property type="term" value="F:cytochrome-c peroxidase activity"/>
    <property type="evidence" value="ECO:0007669"/>
    <property type="project" value="UniProtKB-EC"/>
</dbReference>
<dbReference type="Pfam" id="PF03150">
    <property type="entry name" value="CCP_MauG"/>
    <property type="match status" value="1"/>
</dbReference>
<dbReference type="RefSeq" id="WP_318953134.1">
    <property type="nucleotide sequence ID" value="NZ_CP137555.1"/>
</dbReference>
<evidence type="ECO:0000259" key="5">
    <source>
        <dbReference type="Pfam" id="PF03150"/>
    </source>
</evidence>
<evidence type="ECO:0000256" key="4">
    <source>
        <dbReference type="SAM" id="SignalP"/>
    </source>
</evidence>
<feature type="domain" description="Di-haem cytochrome c peroxidase" evidence="5">
    <location>
        <begin position="44"/>
        <end position="263"/>
    </location>
</feature>
<keyword evidence="7" id="KW-1185">Reference proteome</keyword>
<dbReference type="Gene3D" id="1.10.760.10">
    <property type="entry name" value="Cytochrome c-like domain"/>
    <property type="match status" value="2"/>
</dbReference>
<keyword evidence="6" id="KW-0575">Peroxidase</keyword>
<dbReference type="EC" id="1.11.1.5" evidence="6"/>
<dbReference type="SUPFAM" id="SSF46626">
    <property type="entry name" value="Cytochrome c"/>
    <property type="match status" value="2"/>
</dbReference>
<keyword evidence="2 4" id="KW-0732">Signal</keyword>
<evidence type="ECO:0000313" key="6">
    <source>
        <dbReference type="EMBL" id="WOX04658.1"/>
    </source>
</evidence>
<accession>A0AAU0MW16</accession>
<comment type="subcellular location">
    <subcellularLocation>
        <location evidence="1">Cell envelope</location>
    </subcellularLocation>
</comment>
<dbReference type="AlphaFoldDB" id="A0AAU0MW16"/>
<dbReference type="PANTHER" id="PTHR30600:SF10">
    <property type="entry name" value="BLL6722 PROTEIN"/>
    <property type="match status" value="1"/>
</dbReference>
<feature type="chain" id="PRO_5043580393" evidence="4">
    <location>
        <begin position="31"/>
        <end position="604"/>
    </location>
</feature>
<dbReference type="EMBL" id="CP137555">
    <property type="protein sequence ID" value="WOX04658.1"/>
    <property type="molecule type" value="Genomic_DNA"/>
</dbReference>
<dbReference type="Proteomes" id="UP001302477">
    <property type="component" value="Chromosome"/>
</dbReference>
<evidence type="ECO:0000256" key="1">
    <source>
        <dbReference type="ARBA" id="ARBA00004196"/>
    </source>
</evidence>
<organism evidence="6 7">
    <name type="scientific">Microbulbifer pacificus</name>
    <dbReference type="NCBI Taxonomy" id="407164"/>
    <lineage>
        <taxon>Bacteria</taxon>
        <taxon>Pseudomonadati</taxon>
        <taxon>Pseudomonadota</taxon>
        <taxon>Gammaproteobacteria</taxon>
        <taxon>Cellvibrionales</taxon>
        <taxon>Microbulbiferaceae</taxon>
        <taxon>Microbulbifer</taxon>
    </lineage>
</organism>
<dbReference type="InterPro" id="IPR004852">
    <property type="entry name" value="Di-haem_cyt_c_peroxidsae"/>
</dbReference>
<evidence type="ECO:0000256" key="3">
    <source>
        <dbReference type="ARBA" id="ARBA00023002"/>
    </source>
</evidence>
<dbReference type="PANTHER" id="PTHR30600">
    <property type="entry name" value="CYTOCHROME C PEROXIDASE-RELATED"/>
    <property type="match status" value="1"/>
</dbReference>
<dbReference type="KEGG" id="mpaf:R5R33_13035"/>
<sequence length="604" mass="66681">MERSRLKGRKWLLLSSVSLVPLMCASGAFAQQEDVIRDLALKVLGKHVFYDTELSNPKGGQACVSCHEPFAGGTSGFSDVNKTTVVVPGANGGVGKRKAITNIYASFVPPFSEDCKPQTLISNFCGGNFWDGRSEGKIQDLADNTVPAPHLDEEVFYDIENLYIKAYSKYFGPTSDQALNPMPSVVEQNIAEVDVCKRIAASEYRNLYKVAFGKDINCSSYTAGYTALPQYEISFRRLMLAVGAYQHSWDLNSFTSKRDFALRSELACIEGGHAEFYDHDFCAQVTQEIINNPKKTAAGKFPLLMLTDAENFGHDMFYNVPFFAPNLGKSNPDPSIPAAACAFCHSNEPTVPVAPFQFDFGDDGAELLQTYADHAYHNIGVPHNTEIPVLDKFDTGLNLTHLPSVPNGGFRSPSLRNLFKGASEEFTRSYMHNGFFKNIEAVVHFYNTAEINSAIPRHHDKKNCADVVGIPLIVTEKVALANNCWPVPEFGNNLTRGTLVGNLGLTPEQEGDLVAYLKTLDDYHTSEPPYIFERRAYMPAQVAINGNYRPRPAPPATVLFGYEGEWLIRECNKMYMGDGIAPISVSPGNGCSMESIIQVLKYLK</sequence>
<dbReference type="InterPro" id="IPR051395">
    <property type="entry name" value="Cytochrome_c_Peroxidase/MauG"/>
</dbReference>
<dbReference type="GO" id="GO:0009055">
    <property type="term" value="F:electron transfer activity"/>
    <property type="evidence" value="ECO:0007669"/>
    <property type="project" value="InterPro"/>
</dbReference>
<feature type="signal peptide" evidence="4">
    <location>
        <begin position="1"/>
        <end position="30"/>
    </location>
</feature>
<name>A0AAU0MW16_9GAMM</name>
<dbReference type="GO" id="GO:0030313">
    <property type="term" value="C:cell envelope"/>
    <property type="evidence" value="ECO:0007669"/>
    <property type="project" value="UniProtKB-SubCell"/>
</dbReference>
<evidence type="ECO:0000256" key="2">
    <source>
        <dbReference type="ARBA" id="ARBA00022729"/>
    </source>
</evidence>